<name>A0A3A9WHX5_9ACTN</name>
<proteinExistence type="predicted"/>
<dbReference type="InterPro" id="IPR058593">
    <property type="entry name" value="ARB_07466-like_C"/>
</dbReference>
<dbReference type="Proteomes" id="UP000275024">
    <property type="component" value="Unassembled WGS sequence"/>
</dbReference>
<dbReference type="AlphaFoldDB" id="A0A3A9WHX5"/>
<evidence type="ECO:0000313" key="5">
    <source>
        <dbReference type="Proteomes" id="UP000275024"/>
    </source>
</evidence>
<organism evidence="2 5">
    <name type="scientific">Streptomyces radicis</name>
    <dbReference type="NCBI Taxonomy" id="1750517"/>
    <lineage>
        <taxon>Bacteria</taxon>
        <taxon>Bacillati</taxon>
        <taxon>Actinomycetota</taxon>
        <taxon>Actinomycetes</taxon>
        <taxon>Kitasatosporales</taxon>
        <taxon>Streptomycetaceae</taxon>
        <taxon>Streptomyces</taxon>
    </lineage>
</organism>
<reference evidence="4 5" key="1">
    <citation type="submission" date="2018-09" db="EMBL/GenBank/DDBJ databases">
        <title>Streptomyces sp. nov. DS1-2, an endophytic actinomycete isolated from roots of Dendrobium scabrilingue.</title>
        <authorList>
            <person name="Kuncharoen N."/>
            <person name="Kudo T."/>
            <person name="Ohkuma M."/>
            <person name="Yuki M."/>
            <person name="Tanasupawat S."/>
        </authorList>
    </citation>
    <scope>NUCLEOTIDE SEQUENCE [LARGE SCALE GENOMIC DNA]</scope>
    <source>
        <strain evidence="2 5">AZ1-7</strain>
        <strain evidence="3 4">DS1-2</strain>
    </source>
</reference>
<sequence>MPERTTAERRRPWLRGVSATLVLVGLGAYAWAQFGPDPTDEPHCAVAGADGETAMTLALPQAANAATIEAVASSRGLPERAVTIAIATAMQESSLRNLDYGDRDSLGLFQQRPSQGWGTPEEVTDPVFAAGAFYDRLVEIDGYESMALTVAAQEVQRSAFPDEYAKHEEEAALLAGALTGRDAAALSCVWSVGERAERAGGGARVGGPDEVHALMVREFGEGVRPLGGEGSVTVPLDEGEETSRGWELAHWAMAHSEELGIERITYGDHVWDARSAGEGWRENAEEGADGEVRLALL</sequence>
<dbReference type="Pfam" id="PF26571">
    <property type="entry name" value="VldE"/>
    <property type="match status" value="1"/>
</dbReference>
<feature type="domain" description="ARB-07466-like C-terminal" evidence="1">
    <location>
        <begin position="237"/>
        <end position="288"/>
    </location>
</feature>
<evidence type="ECO:0000313" key="2">
    <source>
        <dbReference type="EMBL" id="RKN09044.1"/>
    </source>
</evidence>
<dbReference type="EMBL" id="RBDY01000009">
    <property type="protein sequence ID" value="RKN22765.1"/>
    <property type="molecule type" value="Genomic_DNA"/>
</dbReference>
<evidence type="ECO:0000313" key="3">
    <source>
        <dbReference type="EMBL" id="RKN22765.1"/>
    </source>
</evidence>
<evidence type="ECO:0000259" key="1">
    <source>
        <dbReference type="Pfam" id="PF26571"/>
    </source>
</evidence>
<dbReference type="RefSeq" id="WP_120697458.1">
    <property type="nucleotide sequence ID" value="NZ_RBDX01000009.1"/>
</dbReference>
<dbReference type="Proteomes" id="UP000268652">
    <property type="component" value="Unassembled WGS sequence"/>
</dbReference>
<protein>
    <recommendedName>
        <fullName evidence="1">ARB-07466-like C-terminal domain-containing protein</fullName>
    </recommendedName>
</protein>
<dbReference type="EMBL" id="RBDX01000009">
    <property type="protein sequence ID" value="RKN09044.1"/>
    <property type="molecule type" value="Genomic_DNA"/>
</dbReference>
<comment type="caution">
    <text evidence="2">The sequence shown here is derived from an EMBL/GenBank/DDBJ whole genome shotgun (WGS) entry which is preliminary data.</text>
</comment>
<accession>A0A3A9WHX5</accession>
<gene>
    <name evidence="3" type="ORF">D7318_14520</name>
    <name evidence="2" type="ORF">D7319_14035</name>
</gene>
<keyword evidence="4" id="KW-1185">Reference proteome</keyword>
<dbReference type="OrthoDB" id="5171895at2"/>
<evidence type="ECO:0000313" key="4">
    <source>
        <dbReference type="Proteomes" id="UP000268652"/>
    </source>
</evidence>